<dbReference type="PANTHER" id="PTHR44757:SF2">
    <property type="entry name" value="BIOFILM ARCHITECTURE MAINTENANCE PROTEIN MBAA"/>
    <property type="match status" value="1"/>
</dbReference>
<dbReference type="InterPro" id="IPR011623">
    <property type="entry name" value="7TMR_DISM_rcpt_extracell_dom1"/>
</dbReference>
<feature type="transmembrane region" description="Helical" evidence="2">
    <location>
        <begin position="110"/>
        <end position="132"/>
    </location>
</feature>
<dbReference type="Gene3D" id="3.30.70.270">
    <property type="match status" value="1"/>
</dbReference>
<feature type="domain" description="PAC" evidence="4">
    <location>
        <begin position="589"/>
        <end position="641"/>
    </location>
</feature>
<dbReference type="SUPFAM" id="SSF141868">
    <property type="entry name" value="EAL domain-like"/>
    <property type="match status" value="1"/>
</dbReference>
<keyword evidence="2" id="KW-0472">Membrane</keyword>
<dbReference type="InterPro" id="IPR043128">
    <property type="entry name" value="Rev_trsase/Diguanyl_cyclase"/>
</dbReference>
<dbReference type="Pfam" id="PF08447">
    <property type="entry name" value="PAS_3"/>
    <property type="match status" value="1"/>
</dbReference>
<feature type="transmembrane region" description="Helical" evidence="2">
    <location>
        <begin position="394"/>
        <end position="411"/>
    </location>
</feature>
<dbReference type="Pfam" id="PF07695">
    <property type="entry name" value="7TMR-DISM_7TM"/>
    <property type="match status" value="1"/>
</dbReference>
<dbReference type="CDD" id="cd01949">
    <property type="entry name" value="GGDEF"/>
    <property type="match status" value="1"/>
</dbReference>
<dbReference type="InterPro" id="IPR001633">
    <property type="entry name" value="EAL_dom"/>
</dbReference>
<evidence type="ECO:0000259" key="4">
    <source>
        <dbReference type="PROSITE" id="PS50113"/>
    </source>
</evidence>
<dbReference type="Gene3D" id="3.30.450.20">
    <property type="entry name" value="PAS domain"/>
    <property type="match status" value="1"/>
</dbReference>
<evidence type="ECO:0000259" key="3">
    <source>
        <dbReference type="PROSITE" id="PS50112"/>
    </source>
</evidence>
<dbReference type="PROSITE" id="PS50113">
    <property type="entry name" value="PAC"/>
    <property type="match status" value="1"/>
</dbReference>
<keyword evidence="2" id="KW-0812">Transmembrane</keyword>
<dbReference type="SMART" id="SM00086">
    <property type="entry name" value="PAC"/>
    <property type="match status" value="1"/>
</dbReference>
<dbReference type="Gene3D" id="3.20.20.450">
    <property type="entry name" value="EAL domain"/>
    <property type="match status" value="1"/>
</dbReference>
<dbReference type="InterPro" id="IPR035919">
    <property type="entry name" value="EAL_sf"/>
</dbReference>
<name>A0A2N9ATH2_METEX</name>
<dbReference type="InterPro" id="IPR000700">
    <property type="entry name" value="PAS-assoc_C"/>
</dbReference>
<sequence>MSPPRRPSPACSAGTLPRRGGRVLKRHRPILRMVTALPARIGPSEAATADPNLFWPQSHAIRVPRSAERAVGGPRVPAGLPCGGRKPPIRLGRSPPPLKPVVKNRPLRTLSLALALALAILAAVAGSLAGLIGTAAPAHAVEAVRVTLDAPAIDLTPTIERYRSDGDLIQISTAPGKDGIVRRIAVKAREAGVRPDWMVFALTNDTDEQIDRLLVAPHFRLVGSGVIWPDLGGSRIAAITASEGIRPERDESLDADQFLITIDPGTTVTYVAELKGPNIPQVYLWDQDAYRKKTSGLTLYKGIIIGIAGLLALFLTIIFVVKGAIIFPAAAALSWAVLAYACIDFGFLQRVFPVTELAERIYRASAEAVLGATLLVFLFAYLNLSRWHVRYSHVAFFWLTFLAGLVALAVFDPPVAAGVARISIAAVAGVGLLLILYLAVHNGYDRAILLVPTWLLLLVWVVAAGFAITGQIGSDLVQPALIGGLVLIVMLIGFTVMQHAFAGGGLSHSLVSDTERRALALTGAGDIVFDWDVPGDRVFAGPEIEAQLGLKRGALEGPAANWLGLLHPFDVERYSAALDTVIEERRGRITHDFRLRSADGPYAWYRLKARPVIGTDGEVIRIVGTISDVTEAKTAEERLLHDAVHDSLTGLPNRELFHDRLEAALAMASQDPRLKPAVIALDIDRFKAINDAIGLSAGDSILLTLSRRLGRLLRPQDTLARVAGDEFAVILLSEREPDRILSFAEMIRRAIATPVTYADREVFLTVSIGIALHEATQGVGNQGSGQTRREEVFKNAEMAMIQAKRGGGDRIEVFRANMRLERSDRLMLEADLRKALERNEIKVLFQPIVRLEDRTVAGFETLLRWDHPKLGRIPPSTFLPVAEETGVIVPLGNFAIERTALELAAWQRSLDVEPPIFASVNVSSRQLLRHDLLHDVKTVIARTGVLPGSLKLEMAEGLVMENPEYAAQMLTRIHDLGAGLVLDDFGTGYSAISYLQRFPFDTIKIDQSFVRQMGQGRTAMLRSVLRMGQELGLATIAEGAESEEDAQVLQEFGCDYAQGAAFGEPMTVLQARQLVGAAPEAA</sequence>
<dbReference type="PROSITE" id="PS50883">
    <property type="entry name" value="EAL"/>
    <property type="match status" value="1"/>
</dbReference>
<dbReference type="NCBIfam" id="TIGR00229">
    <property type="entry name" value="sensory_box"/>
    <property type="match status" value="1"/>
</dbReference>
<dbReference type="InterPro" id="IPR035965">
    <property type="entry name" value="PAS-like_dom_sf"/>
</dbReference>
<dbReference type="PANTHER" id="PTHR44757">
    <property type="entry name" value="DIGUANYLATE CYCLASE DGCP"/>
    <property type="match status" value="1"/>
</dbReference>
<dbReference type="InterPro" id="IPR029787">
    <property type="entry name" value="Nucleotide_cyclase"/>
</dbReference>
<feature type="transmembrane region" description="Helical" evidence="2">
    <location>
        <begin position="360"/>
        <end position="382"/>
    </location>
</feature>
<dbReference type="SUPFAM" id="SSF55785">
    <property type="entry name" value="PYP-like sensor domain (PAS domain)"/>
    <property type="match status" value="1"/>
</dbReference>
<reference evidence="8" key="1">
    <citation type="submission" date="2017-10" db="EMBL/GenBank/DDBJ databases">
        <authorList>
            <person name="Regsiter A."/>
            <person name="William W."/>
        </authorList>
    </citation>
    <scope>NUCLEOTIDE SEQUENCE [LARGE SCALE GENOMIC DNA]</scope>
</reference>
<dbReference type="CDD" id="cd01948">
    <property type="entry name" value="EAL"/>
    <property type="match status" value="1"/>
</dbReference>
<proteinExistence type="predicted"/>
<dbReference type="InterPro" id="IPR013655">
    <property type="entry name" value="PAS_fold_3"/>
</dbReference>
<feature type="domain" description="EAL" evidence="5">
    <location>
        <begin position="825"/>
        <end position="1079"/>
    </location>
</feature>
<feature type="transmembrane region" description="Helical" evidence="2">
    <location>
        <begin position="480"/>
        <end position="501"/>
    </location>
</feature>
<evidence type="ECO:0000313" key="7">
    <source>
        <dbReference type="EMBL" id="SOR30500.1"/>
    </source>
</evidence>
<dbReference type="PROSITE" id="PS50887">
    <property type="entry name" value="GGDEF"/>
    <property type="match status" value="1"/>
</dbReference>
<protein>
    <submittedName>
        <fullName evidence="7">Diguanylate cyclase (GGDEF domain)/phosphodiesterase (EAL domain) with PAS/PAC and GAF sensor domains</fullName>
    </submittedName>
</protein>
<dbReference type="Pfam" id="PF00563">
    <property type="entry name" value="EAL"/>
    <property type="match status" value="1"/>
</dbReference>
<feature type="transmembrane region" description="Helical" evidence="2">
    <location>
        <begin position="418"/>
        <end position="440"/>
    </location>
</feature>
<dbReference type="Pfam" id="PF00990">
    <property type="entry name" value="GGDEF"/>
    <property type="match status" value="1"/>
</dbReference>
<keyword evidence="2" id="KW-1133">Transmembrane helix</keyword>
<dbReference type="SUPFAM" id="SSF55073">
    <property type="entry name" value="Nucleotide cyclase"/>
    <property type="match status" value="1"/>
</dbReference>
<evidence type="ECO:0000259" key="6">
    <source>
        <dbReference type="PROSITE" id="PS50887"/>
    </source>
</evidence>
<dbReference type="InterPro" id="IPR000014">
    <property type="entry name" value="PAS"/>
</dbReference>
<dbReference type="Proteomes" id="UP000233769">
    <property type="component" value="Chromosome tk0001"/>
</dbReference>
<feature type="domain" description="GGDEF" evidence="6">
    <location>
        <begin position="674"/>
        <end position="816"/>
    </location>
</feature>
<feature type="transmembrane region" description="Helical" evidence="2">
    <location>
        <begin position="299"/>
        <end position="319"/>
    </location>
</feature>
<dbReference type="PROSITE" id="PS50112">
    <property type="entry name" value="PAS"/>
    <property type="match status" value="1"/>
</dbReference>
<feature type="transmembrane region" description="Helical" evidence="2">
    <location>
        <begin position="325"/>
        <end position="348"/>
    </location>
</feature>
<dbReference type="InterPro" id="IPR000160">
    <property type="entry name" value="GGDEF_dom"/>
</dbReference>
<evidence type="ECO:0000256" key="1">
    <source>
        <dbReference type="SAM" id="MobiDB-lite"/>
    </source>
</evidence>
<feature type="domain" description="PAS" evidence="3">
    <location>
        <begin position="513"/>
        <end position="585"/>
    </location>
</feature>
<feature type="region of interest" description="Disordered" evidence="1">
    <location>
        <begin position="66"/>
        <end position="97"/>
    </location>
</feature>
<evidence type="ECO:0000259" key="5">
    <source>
        <dbReference type="PROSITE" id="PS50883"/>
    </source>
</evidence>
<feature type="transmembrane region" description="Helical" evidence="2">
    <location>
        <begin position="446"/>
        <end position="468"/>
    </location>
</feature>
<dbReference type="AlphaFoldDB" id="A0A2N9ATH2"/>
<gene>
    <name evidence="7" type="ORF">TK0001_3898</name>
</gene>
<dbReference type="InterPro" id="IPR052155">
    <property type="entry name" value="Biofilm_reg_signaling"/>
</dbReference>
<accession>A0A2N9ATH2</accession>
<dbReference type="EMBL" id="LT962688">
    <property type="protein sequence ID" value="SOR30500.1"/>
    <property type="molecule type" value="Genomic_DNA"/>
</dbReference>
<dbReference type="SMART" id="SM00052">
    <property type="entry name" value="EAL"/>
    <property type="match status" value="1"/>
</dbReference>
<dbReference type="NCBIfam" id="TIGR00254">
    <property type="entry name" value="GGDEF"/>
    <property type="match status" value="1"/>
</dbReference>
<evidence type="ECO:0000313" key="8">
    <source>
        <dbReference type="Proteomes" id="UP000233769"/>
    </source>
</evidence>
<dbReference type="SMART" id="SM00267">
    <property type="entry name" value="GGDEF"/>
    <property type="match status" value="1"/>
</dbReference>
<organism evidence="7 8">
    <name type="scientific">Methylorubrum extorquens</name>
    <name type="common">Methylobacterium dichloromethanicum</name>
    <name type="synonym">Methylobacterium extorquens</name>
    <dbReference type="NCBI Taxonomy" id="408"/>
    <lineage>
        <taxon>Bacteria</taxon>
        <taxon>Pseudomonadati</taxon>
        <taxon>Pseudomonadota</taxon>
        <taxon>Alphaproteobacteria</taxon>
        <taxon>Hyphomicrobiales</taxon>
        <taxon>Methylobacteriaceae</taxon>
        <taxon>Methylorubrum</taxon>
    </lineage>
</organism>
<dbReference type="InterPro" id="IPR001610">
    <property type="entry name" value="PAC"/>
</dbReference>
<evidence type="ECO:0000256" key="2">
    <source>
        <dbReference type="SAM" id="Phobius"/>
    </source>
</evidence>